<dbReference type="Proteomes" id="UP000255355">
    <property type="component" value="Unassembled WGS sequence"/>
</dbReference>
<organism evidence="1 2">
    <name type="scientific">Nocardia mexicana</name>
    <dbReference type="NCBI Taxonomy" id="279262"/>
    <lineage>
        <taxon>Bacteria</taxon>
        <taxon>Bacillati</taxon>
        <taxon>Actinomycetota</taxon>
        <taxon>Actinomycetes</taxon>
        <taxon>Mycobacteriales</taxon>
        <taxon>Nocardiaceae</taxon>
        <taxon>Nocardia</taxon>
    </lineage>
</organism>
<accession>A0A370H813</accession>
<evidence type="ECO:0000313" key="2">
    <source>
        <dbReference type="Proteomes" id="UP000255355"/>
    </source>
</evidence>
<gene>
    <name evidence="1" type="ORF">DFR68_103198</name>
</gene>
<dbReference type="AlphaFoldDB" id="A0A370H813"/>
<dbReference type="RefSeq" id="WP_246010872.1">
    <property type="nucleotide sequence ID" value="NZ_QQAZ01000003.1"/>
</dbReference>
<dbReference type="EMBL" id="QQAZ01000003">
    <property type="protein sequence ID" value="RDI52812.1"/>
    <property type="molecule type" value="Genomic_DNA"/>
</dbReference>
<evidence type="ECO:0000313" key="1">
    <source>
        <dbReference type="EMBL" id="RDI52812.1"/>
    </source>
</evidence>
<dbReference type="STRING" id="1210089.GCA_001613165_07986"/>
<keyword evidence="2" id="KW-1185">Reference proteome</keyword>
<name>A0A370H813_9NOCA</name>
<protein>
    <recommendedName>
        <fullName evidence="3">Resolvase-like protein</fullName>
    </recommendedName>
</protein>
<evidence type="ECO:0008006" key="3">
    <source>
        <dbReference type="Google" id="ProtNLM"/>
    </source>
</evidence>
<reference evidence="1 2" key="1">
    <citation type="submission" date="2018-07" db="EMBL/GenBank/DDBJ databases">
        <title>Genomic Encyclopedia of Type Strains, Phase IV (KMG-IV): sequencing the most valuable type-strain genomes for metagenomic binning, comparative biology and taxonomic classification.</title>
        <authorList>
            <person name="Goeker M."/>
        </authorList>
    </citation>
    <scope>NUCLEOTIDE SEQUENCE [LARGE SCALE GENOMIC DNA]</scope>
    <source>
        <strain evidence="1 2">DSM 44952</strain>
    </source>
</reference>
<sequence>MSWAEVFRGPAAISYLDKDVSGSRQSADEERIRSHAKRLGYNLVKTIAFGSRTDRPMRRLINVVERLGVETVFVPNLHHLDGSEIPRELRDIATVITVDPESTYKRRRRRAVS</sequence>
<proteinExistence type="predicted"/>
<comment type="caution">
    <text evidence="1">The sequence shown here is derived from an EMBL/GenBank/DDBJ whole genome shotgun (WGS) entry which is preliminary data.</text>
</comment>